<dbReference type="SUPFAM" id="SSF56059">
    <property type="entry name" value="Glutathione synthetase ATP-binding domain-like"/>
    <property type="match status" value="1"/>
</dbReference>
<evidence type="ECO:0000313" key="6">
    <source>
        <dbReference type="Proteomes" id="UP000198853"/>
    </source>
</evidence>
<evidence type="ECO:0000313" key="5">
    <source>
        <dbReference type="EMBL" id="SDJ27268.1"/>
    </source>
</evidence>
<protein>
    <submittedName>
        <fullName evidence="5">TupA-like ATPgrasp</fullName>
    </submittedName>
</protein>
<dbReference type="GO" id="GO:0046872">
    <property type="term" value="F:metal ion binding"/>
    <property type="evidence" value="ECO:0007669"/>
    <property type="project" value="InterPro"/>
</dbReference>
<keyword evidence="2" id="KW-0175">Coiled coil</keyword>
<evidence type="ECO:0000256" key="1">
    <source>
        <dbReference type="PROSITE-ProRule" id="PRU00409"/>
    </source>
</evidence>
<dbReference type="AlphaFoldDB" id="A0A1G8SDG2"/>
<keyword evidence="1" id="KW-0067">ATP-binding</keyword>
<keyword evidence="1" id="KW-0547">Nucleotide-binding</keyword>
<evidence type="ECO:0000256" key="2">
    <source>
        <dbReference type="SAM" id="Coils"/>
    </source>
</evidence>
<dbReference type="OrthoDB" id="9791827at2"/>
<evidence type="ECO:0000256" key="3">
    <source>
        <dbReference type="SAM" id="MobiDB-lite"/>
    </source>
</evidence>
<accession>A0A1G8SDG2</accession>
<dbReference type="InterPro" id="IPR029465">
    <property type="entry name" value="ATPgrasp_TupA"/>
</dbReference>
<dbReference type="GO" id="GO:0005524">
    <property type="term" value="F:ATP binding"/>
    <property type="evidence" value="ECO:0007669"/>
    <property type="project" value="UniProtKB-UniRule"/>
</dbReference>
<dbReference type="PROSITE" id="PS50975">
    <property type="entry name" value="ATP_GRASP"/>
    <property type="match status" value="1"/>
</dbReference>
<dbReference type="RefSeq" id="WP_090400040.1">
    <property type="nucleotide sequence ID" value="NZ_FNEN01000026.1"/>
</dbReference>
<gene>
    <name evidence="5" type="ORF">SAMN04488123_1264</name>
</gene>
<feature type="domain" description="ATP-grasp" evidence="4">
    <location>
        <begin position="243"/>
        <end position="461"/>
    </location>
</feature>
<feature type="coiled-coil region" evidence="2">
    <location>
        <begin position="4"/>
        <end position="52"/>
    </location>
</feature>
<keyword evidence="6" id="KW-1185">Reference proteome</keyword>
<dbReference type="Proteomes" id="UP000198853">
    <property type="component" value="Unassembled WGS sequence"/>
</dbReference>
<dbReference type="EMBL" id="FNEN01000026">
    <property type="protein sequence ID" value="SDJ27268.1"/>
    <property type="molecule type" value="Genomic_DNA"/>
</dbReference>
<name>A0A1G8SDG2_9BACI</name>
<dbReference type="InterPro" id="IPR011761">
    <property type="entry name" value="ATP-grasp"/>
</dbReference>
<proteinExistence type="predicted"/>
<sequence>MQKNDSVQRQLQAEYEKEEELLQEMLQRVAELEKVTNEKKSNEKKRNRYKHRYVSVSNHFFWRVTKPVRALLSLFRSSERQQTKQLQEDNARLREQLESAHKQLRMAQKHATTDPDPDPDPDKLRNRLKMIKEDGEMLDYLDDLIKKRQMYDQNYRTALKQTAILFSDDKLAARHKVYQKLLTGLKIEEVPEIMLRSRSDRSEDTVSLQQIASFRACLTMQSRIRQLETFRPAWALDHKANAYTFIDALGIRRPWVTAEPFSHTAVPQKEGIVIKPVHGAGSRGVYIIPAFNHIQDVKRSSMLDHWDELEASMQEDLATERVEDDQWVAEEVFYENKEQLKPARDLKFYCFYGKVALILEIQRFPEVKYCWWTVDGERIHTGKYEGKLFEGDGFSNDDVTLAATISSEIPAPFIRIDFLKTDKGLVFGEFAAKPGNYDEFDQPTDRQLGDDFLEAQGRLITDLLNGKTFRNFKASMERGDRDEV</sequence>
<dbReference type="Pfam" id="PF14305">
    <property type="entry name" value="ATPgrasp_TupA"/>
    <property type="match status" value="1"/>
</dbReference>
<organism evidence="5 6">
    <name type="scientific">Natribacillus halophilus</name>
    <dbReference type="NCBI Taxonomy" id="549003"/>
    <lineage>
        <taxon>Bacteria</taxon>
        <taxon>Bacillati</taxon>
        <taxon>Bacillota</taxon>
        <taxon>Bacilli</taxon>
        <taxon>Bacillales</taxon>
        <taxon>Bacillaceae</taxon>
        <taxon>Natribacillus</taxon>
    </lineage>
</organism>
<feature type="region of interest" description="Disordered" evidence="3">
    <location>
        <begin position="101"/>
        <end position="124"/>
    </location>
</feature>
<evidence type="ECO:0000259" key="4">
    <source>
        <dbReference type="PROSITE" id="PS50975"/>
    </source>
</evidence>
<reference evidence="5 6" key="1">
    <citation type="submission" date="2016-10" db="EMBL/GenBank/DDBJ databases">
        <authorList>
            <person name="de Groot N.N."/>
        </authorList>
    </citation>
    <scope>NUCLEOTIDE SEQUENCE [LARGE SCALE GENOMIC DNA]</scope>
    <source>
        <strain evidence="5 6">DSM 21771</strain>
    </source>
</reference>